<feature type="region of interest" description="Disordered" evidence="4">
    <location>
        <begin position="278"/>
        <end position="299"/>
    </location>
</feature>
<comment type="caution">
    <text evidence="6">The sequence shown here is derived from an EMBL/GenBank/DDBJ whole genome shotgun (WGS) entry which is preliminary data.</text>
</comment>
<gene>
    <name evidence="6" type="ORF">GSF22_16390</name>
</gene>
<comment type="similarity">
    <text evidence="1">Belongs to the glycosyl hydrolase 25 family.</text>
</comment>
<dbReference type="InterPro" id="IPR017853">
    <property type="entry name" value="GH"/>
</dbReference>
<evidence type="ECO:0000256" key="1">
    <source>
        <dbReference type="ARBA" id="ARBA00010646"/>
    </source>
</evidence>
<sequence length="299" mass="31706">MRWRTGALALGLLLVAASPASMPANAVVPLAEAPPGYSVTGIDISNHQGAVDWAAIAAAGTDFAYAKATEGLDYTDPYYAGNLAGANRHRVHFGGYAYGRPDQGDPRGQADKLVEVGGYTRTGHGLPPMLDIEWPWFGGDDCYGLTPTQMVTWISEFVDQVRVRTGRLAMIYTNEYWWNPCTGGSTKFAAHPLFVARYAAAPGTLPAGWSSWTVWQYTNTGSVSGVAGPVDQDVLNGSSETLIELVRNPNAWWDPRDPPPADPDGCYRPATRQLVCPVEGSAPVDGAPVDGAAPAGAPA</sequence>
<keyword evidence="7" id="KW-1185">Reference proteome</keyword>
<dbReference type="Gene3D" id="3.20.20.80">
    <property type="entry name" value="Glycosidases"/>
    <property type="match status" value="1"/>
</dbReference>
<name>A0ABS3VSR7_MICEH</name>
<evidence type="ECO:0000256" key="3">
    <source>
        <dbReference type="ARBA" id="ARBA00023295"/>
    </source>
</evidence>
<reference evidence="6 7" key="1">
    <citation type="submission" date="2019-12" db="EMBL/GenBank/DDBJ databases">
        <title>Whole genome sequencing of endophytic Actinobacterium Micromonospora sp. MPMI6T.</title>
        <authorList>
            <person name="Evv R."/>
            <person name="Podile A.R."/>
        </authorList>
    </citation>
    <scope>NUCLEOTIDE SEQUENCE [LARGE SCALE GENOMIC DNA]</scope>
    <source>
        <strain evidence="6 7">MPMI6</strain>
    </source>
</reference>
<keyword evidence="3" id="KW-0326">Glycosidase</keyword>
<dbReference type="EMBL" id="WVUH01000132">
    <property type="protein sequence ID" value="MBO4207575.1"/>
    <property type="molecule type" value="Genomic_DNA"/>
</dbReference>
<evidence type="ECO:0000256" key="5">
    <source>
        <dbReference type="SAM" id="SignalP"/>
    </source>
</evidence>
<evidence type="ECO:0000256" key="4">
    <source>
        <dbReference type="SAM" id="MobiDB-lite"/>
    </source>
</evidence>
<dbReference type="PROSITE" id="PS51904">
    <property type="entry name" value="GLYCOSYL_HYDROL_F25_2"/>
    <property type="match status" value="1"/>
</dbReference>
<dbReference type="Pfam" id="PF01183">
    <property type="entry name" value="Glyco_hydro_25"/>
    <property type="match status" value="1"/>
</dbReference>
<feature type="non-terminal residue" evidence="6">
    <location>
        <position position="299"/>
    </location>
</feature>
<feature type="compositionally biased region" description="Low complexity" evidence="4">
    <location>
        <begin position="282"/>
        <end position="299"/>
    </location>
</feature>
<accession>A0ABS3VSR7</accession>
<keyword evidence="5" id="KW-0732">Signal</keyword>
<feature type="chain" id="PRO_5045913559" description="Lyzozyme M1 (1,4-beta-N-acetylmuramidase), GH25 family" evidence="5">
    <location>
        <begin position="27"/>
        <end position="299"/>
    </location>
</feature>
<proteinExistence type="inferred from homology"/>
<dbReference type="SUPFAM" id="SSF51445">
    <property type="entry name" value="(Trans)glycosidases"/>
    <property type="match status" value="1"/>
</dbReference>
<keyword evidence="2" id="KW-0378">Hydrolase</keyword>
<dbReference type="Proteomes" id="UP000823521">
    <property type="component" value="Unassembled WGS sequence"/>
</dbReference>
<dbReference type="SMART" id="SM00641">
    <property type="entry name" value="Glyco_25"/>
    <property type="match status" value="1"/>
</dbReference>
<dbReference type="InterPro" id="IPR002053">
    <property type="entry name" value="Glyco_hydro_25"/>
</dbReference>
<evidence type="ECO:0000313" key="7">
    <source>
        <dbReference type="Proteomes" id="UP000823521"/>
    </source>
</evidence>
<dbReference type="RefSeq" id="WP_280116884.1">
    <property type="nucleotide sequence ID" value="NZ_WVUH01000132.1"/>
</dbReference>
<evidence type="ECO:0000256" key="2">
    <source>
        <dbReference type="ARBA" id="ARBA00022801"/>
    </source>
</evidence>
<protein>
    <recommendedName>
        <fullName evidence="8">Lyzozyme M1 (1,4-beta-N-acetylmuramidase), GH25 family</fullName>
    </recommendedName>
</protein>
<organism evidence="6 7">
    <name type="scientific">Micromonospora echinofusca</name>
    <dbReference type="NCBI Taxonomy" id="47858"/>
    <lineage>
        <taxon>Bacteria</taxon>
        <taxon>Bacillati</taxon>
        <taxon>Actinomycetota</taxon>
        <taxon>Actinomycetes</taxon>
        <taxon>Micromonosporales</taxon>
        <taxon>Micromonosporaceae</taxon>
        <taxon>Micromonospora</taxon>
    </lineage>
</organism>
<evidence type="ECO:0000313" key="6">
    <source>
        <dbReference type="EMBL" id="MBO4207575.1"/>
    </source>
</evidence>
<feature type="signal peptide" evidence="5">
    <location>
        <begin position="1"/>
        <end position="26"/>
    </location>
</feature>
<dbReference type="PANTHER" id="PTHR34135">
    <property type="entry name" value="LYSOZYME"/>
    <property type="match status" value="1"/>
</dbReference>
<dbReference type="PANTHER" id="PTHR34135:SF2">
    <property type="entry name" value="LYSOZYME"/>
    <property type="match status" value="1"/>
</dbReference>
<evidence type="ECO:0008006" key="8">
    <source>
        <dbReference type="Google" id="ProtNLM"/>
    </source>
</evidence>
<dbReference type="InterPro" id="IPR018077">
    <property type="entry name" value="Glyco_hydro_fam25_subgr"/>
</dbReference>